<dbReference type="SUPFAM" id="SSF51391">
    <property type="entry name" value="Thiamin phosphate synthase"/>
    <property type="match status" value="1"/>
</dbReference>
<dbReference type="OrthoDB" id="8446047at2"/>
<keyword evidence="3" id="KW-1185">Reference proteome</keyword>
<dbReference type="InterPro" id="IPR013785">
    <property type="entry name" value="Aldolase_TIM"/>
</dbReference>
<comment type="caution">
    <text evidence="2">The sequence shown here is derived from an EMBL/GenBank/DDBJ whole genome shotgun (WGS) entry which is preliminary data.</text>
</comment>
<accession>A0A437JEE4</accession>
<dbReference type="AlphaFoldDB" id="A0A437JEE4"/>
<protein>
    <submittedName>
        <fullName evidence="2">Thiamine phosphate synthase</fullName>
    </submittedName>
</protein>
<feature type="domain" description="Thiamine phosphate synthase/TenI" evidence="1">
    <location>
        <begin position="39"/>
        <end position="186"/>
    </location>
</feature>
<evidence type="ECO:0000313" key="3">
    <source>
        <dbReference type="Proteomes" id="UP000282977"/>
    </source>
</evidence>
<sequence length="192" mass="21093">MRHCKKLGPAALPTLWLMTDPRIAESALIRALYRLPRGAGVIFRHQGWPPDRRRALFDIVRGVTRRRALCLLLAGEARVARAWGADGWHGRHGAAPGVRRGLLHSAPVHDVPQIRSAERSGAQLLLLSPIFPTRSHPGAPVLGRVRFAMLLRRARRPVIALGGMTARRWRSLRAVGATGWAAIDALAAESHP</sequence>
<dbReference type="Pfam" id="PF02581">
    <property type="entry name" value="TMP-TENI"/>
    <property type="match status" value="1"/>
</dbReference>
<reference evidence="2 3" key="1">
    <citation type="submission" date="2019-01" db="EMBL/GenBank/DDBJ databases">
        <authorList>
            <person name="Chen W.-M."/>
        </authorList>
    </citation>
    <scope>NUCLEOTIDE SEQUENCE [LARGE SCALE GENOMIC DNA]</scope>
    <source>
        <strain evidence="2 3">TLA-22</strain>
    </source>
</reference>
<dbReference type="InterPro" id="IPR022998">
    <property type="entry name" value="ThiamineP_synth_TenI"/>
</dbReference>
<organism evidence="2 3">
    <name type="scientific">Sphingobium algorifonticola</name>
    <dbReference type="NCBI Taxonomy" id="2008318"/>
    <lineage>
        <taxon>Bacteria</taxon>
        <taxon>Pseudomonadati</taxon>
        <taxon>Pseudomonadota</taxon>
        <taxon>Alphaproteobacteria</taxon>
        <taxon>Sphingomonadales</taxon>
        <taxon>Sphingomonadaceae</taxon>
        <taxon>Sphingobium</taxon>
    </lineage>
</organism>
<dbReference type="EMBL" id="RZUL01000001">
    <property type="protein sequence ID" value="RVT44040.1"/>
    <property type="molecule type" value="Genomic_DNA"/>
</dbReference>
<gene>
    <name evidence="2" type="ORF">ENE74_04345</name>
</gene>
<evidence type="ECO:0000313" key="2">
    <source>
        <dbReference type="EMBL" id="RVT44040.1"/>
    </source>
</evidence>
<name>A0A437JEE4_9SPHN</name>
<dbReference type="CDD" id="cd00564">
    <property type="entry name" value="TMP_TenI"/>
    <property type="match status" value="1"/>
</dbReference>
<dbReference type="Gene3D" id="3.20.20.70">
    <property type="entry name" value="Aldolase class I"/>
    <property type="match status" value="1"/>
</dbReference>
<dbReference type="Proteomes" id="UP000282977">
    <property type="component" value="Unassembled WGS sequence"/>
</dbReference>
<dbReference type="InterPro" id="IPR036206">
    <property type="entry name" value="ThiamineP_synth_sf"/>
</dbReference>
<evidence type="ECO:0000259" key="1">
    <source>
        <dbReference type="Pfam" id="PF02581"/>
    </source>
</evidence>
<proteinExistence type="predicted"/>
<dbReference type="GO" id="GO:0009228">
    <property type="term" value="P:thiamine biosynthetic process"/>
    <property type="evidence" value="ECO:0007669"/>
    <property type="project" value="UniProtKB-KW"/>
</dbReference>